<dbReference type="InterPro" id="IPR012997">
    <property type="entry name" value="RplA"/>
</dbReference>
<dbReference type="Pfam" id="PF03330">
    <property type="entry name" value="DPBB_1"/>
    <property type="match status" value="1"/>
</dbReference>
<evidence type="ECO:0000313" key="7">
    <source>
        <dbReference type="Proteomes" id="UP000179243"/>
    </source>
</evidence>
<dbReference type="PANTHER" id="PTHR34183">
    <property type="entry name" value="ENDOLYTIC PEPTIDOGLYCAN TRANSGLYCOSYLASE RLPA"/>
    <property type="match status" value="1"/>
</dbReference>
<comment type="caution">
    <text evidence="6">The sequence shown here is derived from an EMBL/GenBank/DDBJ whole genome shotgun (WGS) entry which is preliminary data.</text>
</comment>
<keyword evidence="1 3" id="KW-0456">Lyase</keyword>
<dbReference type="NCBIfam" id="TIGR00413">
    <property type="entry name" value="rlpA"/>
    <property type="match status" value="1"/>
</dbReference>
<evidence type="ECO:0000313" key="6">
    <source>
        <dbReference type="EMBL" id="OGK02391.1"/>
    </source>
</evidence>
<evidence type="ECO:0000256" key="2">
    <source>
        <dbReference type="ARBA" id="ARBA00023316"/>
    </source>
</evidence>
<keyword evidence="2 3" id="KW-0961">Cell wall biogenesis/degradation</keyword>
<evidence type="ECO:0000256" key="1">
    <source>
        <dbReference type="ARBA" id="ARBA00023239"/>
    </source>
</evidence>
<dbReference type="GO" id="GO:0071555">
    <property type="term" value="P:cell wall organization"/>
    <property type="evidence" value="ECO:0007669"/>
    <property type="project" value="UniProtKB-KW"/>
</dbReference>
<dbReference type="Gene3D" id="2.40.40.10">
    <property type="entry name" value="RlpA-like domain"/>
    <property type="match status" value="1"/>
</dbReference>
<comment type="similarity">
    <text evidence="3 4">Belongs to the RlpA family.</text>
</comment>
<dbReference type="Proteomes" id="UP000179243">
    <property type="component" value="Unassembled WGS sequence"/>
</dbReference>
<dbReference type="SUPFAM" id="SSF50685">
    <property type="entry name" value="Barwin-like endoglucanases"/>
    <property type="match status" value="1"/>
</dbReference>
<name>A0A1F7F6X7_UNCRA</name>
<dbReference type="GO" id="GO:0008932">
    <property type="term" value="F:lytic endotransglycosylase activity"/>
    <property type="evidence" value="ECO:0007669"/>
    <property type="project" value="UniProtKB-UniRule"/>
</dbReference>
<gene>
    <name evidence="3" type="primary">rlpA</name>
    <name evidence="6" type="ORF">A2519_16100</name>
</gene>
<dbReference type="AlphaFoldDB" id="A0A1F7F6X7"/>
<protein>
    <recommendedName>
        <fullName evidence="3">Probable endolytic peptidoglycan transglycosylase RlpA</fullName>
        <ecNumber evidence="3">4.2.2.-</ecNumber>
    </recommendedName>
</protein>
<dbReference type="InterPro" id="IPR034718">
    <property type="entry name" value="RlpA"/>
</dbReference>
<dbReference type="EMBL" id="MFYX01000109">
    <property type="protein sequence ID" value="OGK02391.1"/>
    <property type="molecule type" value="Genomic_DNA"/>
</dbReference>
<evidence type="ECO:0000259" key="5">
    <source>
        <dbReference type="Pfam" id="PF03330"/>
    </source>
</evidence>
<reference evidence="6 7" key="1">
    <citation type="journal article" date="2016" name="Nat. Commun.">
        <title>Thousands of microbial genomes shed light on interconnected biogeochemical processes in an aquifer system.</title>
        <authorList>
            <person name="Anantharaman K."/>
            <person name="Brown C.T."/>
            <person name="Hug L.A."/>
            <person name="Sharon I."/>
            <person name="Castelle C.J."/>
            <person name="Probst A.J."/>
            <person name="Thomas B.C."/>
            <person name="Singh A."/>
            <person name="Wilkins M.J."/>
            <person name="Karaoz U."/>
            <person name="Brodie E.L."/>
            <person name="Williams K.H."/>
            <person name="Hubbard S.S."/>
            <person name="Banfield J.F."/>
        </authorList>
    </citation>
    <scope>NUCLEOTIDE SEQUENCE [LARGE SCALE GENOMIC DNA]</scope>
</reference>
<dbReference type="HAMAP" id="MF_02071">
    <property type="entry name" value="RlpA"/>
    <property type="match status" value="1"/>
</dbReference>
<dbReference type="GO" id="GO:0000270">
    <property type="term" value="P:peptidoglycan metabolic process"/>
    <property type="evidence" value="ECO:0007669"/>
    <property type="project" value="UniProtKB-UniRule"/>
</dbReference>
<accession>A0A1F7F6X7</accession>
<dbReference type="PANTHER" id="PTHR34183:SF1">
    <property type="entry name" value="ENDOLYTIC PEPTIDOGLYCAN TRANSGLYCOSYLASE RLPA"/>
    <property type="match status" value="1"/>
</dbReference>
<feature type="domain" description="RlpA-like protein double-psi beta-barrel" evidence="5">
    <location>
        <begin position="57"/>
        <end position="144"/>
    </location>
</feature>
<evidence type="ECO:0000256" key="3">
    <source>
        <dbReference type="HAMAP-Rule" id="MF_02071"/>
    </source>
</evidence>
<sequence>MHTNIIGIVLVIILFFGCAGTPRFTRNPARSGPLATQPRDRAVAAPVKPRQGALFQEGEASYYAHDFHGKKTANGETYDMNTFTAAHQTLPFNTLVRVVVAGTGQSTVVRINDRGPFAKDRIIDLSLAAARKIGLIGPGHAQVQLFIEDNHEQ</sequence>
<dbReference type="InterPro" id="IPR036908">
    <property type="entry name" value="RlpA-like_sf"/>
</dbReference>
<dbReference type="InterPro" id="IPR009009">
    <property type="entry name" value="RlpA-like_DPBB"/>
</dbReference>
<dbReference type="EC" id="4.2.2.-" evidence="3"/>
<evidence type="ECO:0000256" key="4">
    <source>
        <dbReference type="RuleBase" id="RU003495"/>
    </source>
</evidence>
<proteinExistence type="inferred from homology"/>
<comment type="function">
    <text evidence="3">Lytic transglycosylase with a strong preference for naked glycan strands that lack stem peptides.</text>
</comment>
<dbReference type="CDD" id="cd22268">
    <property type="entry name" value="DPBB_RlpA-like"/>
    <property type="match status" value="1"/>
</dbReference>
<organism evidence="6 7">
    <name type="scientific">Candidatus Raymondbacteria bacterium RIFOXYD12_FULL_49_13</name>
    <dbReference type="NCBI Taxonomy" id="1817890"/>
    <lineage>
        <taxon>Bacteria</taxon>
        <taxon>Raymondiibacteriota</taxon>
    </lineage>
</organism>